<accession>A0AAW1M6N1</accession>
<evidence type="ECO:0000256" key="4">
    <source>
        <dbReference type="HAMAP-Rule" id="MF_03167"/>
    </source>
</evidence>
<dbReference type="SUPFAM" id="SSF52540">
    <property type="entry name" value="P-loop containing nucleoside triphosphate hydrolases"/>
    <property type="match status" value="1"/>
</dbReference>
<dbReference type="Proteomes" id="UP001443914">
    <property type="component" value="Unassembled WGS sequence"/>
</dbReference>
<dbReference type="InterPro" id="IPR031167">
    <property type="entry name" value="G_OBG"/>
</dbReference>
<dbReference type="PRINTS" id="PR00326">
    <property type="entry name" value="GTP1OBG"/>
</dbReference>
<comment type="subcellular location">
    <subcellularLocation>
        <location evidence="4">Cytoplasm</location>
    </subcellularLocation>
</comment>
<keyword evidence="1" id="KW-0479">Metal-binding</keyword>
<feature type="binding site" evidence="4">
    <location>
        <begin position="61"/>
        <end position="66"/>
    </location>
    <ligand>
        <name>ATP</name>
        <dbReference type="ChEBI" id="CHEBI:30616"/>
    </ligand>
</feature>
<gene>
    <name evidence="6" type="ORF">RND81_03G098100</name>
</gene>
<dbReference type="InterPro" id="IPR006073">
    <property type="entry name" value="GTP-bd"/>
</dbReference>
<sequence length="426" mass="46288">MARMACHQWIPALSSLQTPLKSSFLITFNPLNHTRSRRCLSSASASKITMSLRAGIVGLPNVGKSTLFNAVVENGKAQAANYPFCTIEPNVGTVAVPDPRLQVLSDLSKSQKAVPASVEFVDIAGLVKGASQGEGLGNKFLSHIREVDSILQVVRCFEDNDIIHVNGKVDPKSDIDVINLELIFSDLDQIEKRIEKLKKGKAKDPQTKAKEEAEKSALERVQQVLLDGKPARSVSLSDLEKDAIKHLCLLTMKPVIYIANVAESDVADPGNNPYVQEVSKHASDLKSGVVTISAQVEAELAELPSEDRVEYLKSLGVEESGLGNLIRATYGLLGLQTYFTSGEKETKAWTILAGMTAPQAAGVIHSDFEKGFIRAETSFHLVSQVAYDDFVAAGSFSAAREKGLLRSEGKEYIVQEGDVMLFRFNV</sequence>
<dbReference type="CDD" id="cd01900">
    <property type="entry name" value="YchF"/>
    <property type="match status" value="1"/>
</dbReference>
<reference evidence="6" key="1">
    <citation type="submission" date="2024-03" db="EMBL/GenBank/DDBJ databases">
        <title>WGS assembly of Saponaria officinalis var. Norfolk2.</title>
        <authorList>
            <person name="Jenkins J."/>
            <person name="Shu S."/>
            <person name="Grimwood J."/>
            <person name="Barry K."/>
            <person name="Goodstein D."/>
            <person name="Schmutz J."/>
            <person name="Leebens-Mack J."/>
            <person name="Osbourn A."/>
        </authorList>
    </citation>
    <scope>NUCLEOTIDE SEQUENCE [LARGE SCALE GENOMIC DNA]</scope>
    <source>
        <strain evidence="6">JIC</strain>
    </source>
</reference>
<comment type="function">
    <text evidence="4">Hydrolyzes ATP, and can also hydrolyze GTP with lower efficiency. Has lower affinity for GTP.</text>
</comment>
<dbReference type="InterPro" id="IPR013029">
    <property type="entry name" value="YchF_C"/>
</dbReference>
<dbReference type="Gene3D" id="1.10.150.300">
    <property type="entry name" value="TGS-like domain"/>
    <property type="match status" value="1"/>
</dbReference>
<dbReference type="GO" id="GO:0046872">
    <property type="term" value="F:metal ion binding"/>
    <property type="evidence" value="ECO:0007669"/>
    <property type="project" value="UniProtKB-KW"/>
</dbReference>
<dbReference type="FunFam" id="3.10.20.30:FF:000001">
    <property type="entry name" value="Ribosome-binding ATPase YchF"/>
    <property type="match status" value="1"/>
</dbReference>
<evidence type="ECO:0000256" key="3">
    <source>
        <dbReference type="ARBA" id="ARBA00022840"/>
    </source>
</evidence>
<dbReference type="GO" id="GO:0005737">
    <property type="term" value="C:cytoplasm"/>
    <property type="evidence" value="ECO:0007669"/>
    <property type="project" value="UniProtKB-SubCell"/>
</dbReference>
<keyword evidence="3 4" id="KW-0067">ATP-binding</keyword>
<feature type="domain" description="OBG-type G" evidence="5">
    <location>
        <begin position="52"/>
        <end position="312"/>
    </location>
</feature>
<dbReference type="InterPro" id="IPR027417">
    <property type="entry name" value="P-loop_NTPase"/>
</dbReference>
<comment type="similarity">
    <text evidence="4">Belongs to the TRAFAC class OBG-HflX-like GTPase superfamily. OBG GTPase family. YchF/OLA1 subfamily.</text>
</comment>
<dbReference type="InterPro" id="IPR012675">
    <property type="entry name" value="Beta-grasp_dom_sf"/>
</dbReference>
<dbReference type="EMBL" id="JBDFQZ010000003">
    <property type="protein sequence ID" value="KAK9741332.1"/>
    <property type="molecule type" value="Genomic_DNA"/>
</dbReference>
<evidence type="ECO:0000259" key="5">
    <source>
        <dbReference type="PROSITE" id="PS51710"/>
    </source>
</evidence>
<dbReference type="SUPFAM" id="SSF81271">
    <property type="entry name" value="TGS-like"/>
    <property type="match status" value="1"/>
</dbReference>
<dbReference type="PANTHER" id="PTHR23305">
    <property type="entry name" value="OBG GTPASE FAMILY"/>
    <property type="match status" value="1"/>
</dbReference>
<organism evidence="6 7">
    <name type="scientific">Saponaria officinalis</name>
    <name type="common">Common soapwort</name>
    <name type="synonym">Lychnis saponaria</name>
    <dbReference type="NCBI Taxonomy" id="3572"/>
    <lineage>
        <taxon>Eukaryota</taxon>
        <taxon>Viridiplantae</taxon>
        <taxon>Streptophyta</taxon>
        <taxon>Embryophyta</taxon>
        <taxon>Tracheophyta</taxon>
        <taxon>Spermatophyta</taxon>
        <taxon>Magnoliopsida</taxon>
        <taxon>eudicotyledons</taxon>
        <taxon>Gunneridae</taxon>
        <taxon>Pentapetalae</taxon>
        <taxon>Caryophyllales</taxon>
        <taxon>Caryophyllaceae</taxon>
        <taxon>Caryophylleae</taxon>
        <taxon>Saponaria</taxon>
    </lineage>
</organism>
<evidence type="ECO:0000256" key="1">
    <source>
        <dbReference type="ARBA" id="ARBA00022723"/>
    </source>
</evidence>
<evidence type="ECO:0000313" key="7">
    <source>
        <dbReference type="Proteomes" id="UP001443914"/>
    </source>
</evidence>
<dbReference type="Gene3D" id="3.40.50.300">
    <property type="entry name" value="P-loop containing nucleotide triphosphate hydrolases"/>
    <property type="match status" value="1"/>
</dbReference>
<keyword evidence="4" id="KW-0378">Hydrolase</keyword>
<dbReference type="Pfam" id="PF01926">
    <property type="entry name" value="MMR_HSR1"/>
    <property type="match status" value="1"/>
</dbReference>
<dbReference type="AlphaFoldDB" id="A0AAW1M6N1"/>
<dbReference type="Gene3D" id="3.10.20.30">
    <property type="match status" value="1"/>
</dbReference>
<dbReference type="InterPro" id="IPR004396">
    <property type="entry name" value="ATPase_YchF/OLA1"/>
</dbReference>
<comment type="subunit">
    <text evidence="4">Monomer.</text>
</comment>
<dbReference type="InterPro" id="IPR012676">
    <property type="entry name" value="TGS-like"/>
</dbReference>
<comment type="caution">
    <text evidence="6">The sequence shown here is derived from an EMBL/GenBank/DDBJ whole genome shotgun (WGS) entry which is preliminary data.</text>
</comment>
<keyword evidence="4" id="KW-0963">Cytoplasm</keyword>
<dbReference type="PANTHER" id="PTHR23305:SF18">
    <property type="entry name" value="OBG-TYPE G DOMAIN-CONTAINING PROTEIN"/>
    <property type="match status" value="1"/>
</dbReference>
<dbReference type="HAMAP" id="MF_00944">
    <property type="entry name" value="YchF_OLA1_ATPase"/>
    <property type="match status" value="1"/>
</dbReference>
<dbReference type="GO" id="GO:0043023">
    <property type="term" value="F:ribosomal large subunit binding"/>
    <property type="evidence" value="ECO:0007669"/>
    <property type="project" value="UniProtKB-UniRule"/>
</dbReference>
<dbReference type="GO" id="GO:0005525">
    <property type="term" value="F:GTP binding"/>
    <property type="evidence" value="ECO:0007669"/>
    <property type="project" value="InterPro"/>
</dbReference>
<protein>
    <recommendedName>
        <fullName evidence="4">Obg-like ATPase 1</fullName>
    </recommendedName>
</protein>
<keyword evidence="7" id="KW-1185">Reference proteome</keyword>
<dbReference type="NCBIfam" id="TIGR00092">
    <property type="entry name" value="redox-regulated ATPase YchF"/>
    <property type="match status" value="1"/>
</dbReference>
<dbReference type="InterPro" id="IPR041706">
    <property type="entry name" value="YchF_N"/>
</dbReference>
<dbReference type="GO" id="GO:0016887">
    <property type="term" value="F:ATP hydrolysis activity"/>
    <property type="evidence" value="ECO:0007669"/>
    <property type="project" value="UniProtKB-UniRule"/>
</dbReference>
<evidence type="ECO:0000256" key="2">
    <source>
        <dbReference type="ARBA" id="ARBA00022741"/>
    </source>
</evidence>
<feature type="binding site" evidence="4">
    <location>
        <position position="261"/>
    </location>
    <ligand>
        <name>ATP</name>
        <dbReference type="ChEBI" id="CHEBI:30616"/>
    </ligand>
</feature>
<proteinExistence type="inferred from homology"/>
<dbReference type="InterPro" id="IPR023192">
    <property type="entry name" value="TGS-like_dom_sf"/>
</dbReference>
<dbReference type="GO" id="GO:0005524">
    <property type="term" value="F:ATP binding"/>
    <property type="evidence" value="ECO:0007669"/>
    <property type="project" value="UniProtKB-UniRule"/>
</dbReference>
<dbReference type="PROSITE" id="PS51710">
    <property type="entry name" value="G_OBG"/>
    <property type="match status" value="1"/>
</dbReference>
<dbReference type="CDD" id="cd04867">
    <property type="entry name" value="TGS_YchF_OLA1"/>
    <property type="match status" value="1"/>
</dbReference>
<name>A0AAW1M6N1_SAPOF</name>
<dbReference type="Pfam" id="PF06071">
    <property type="entry name" value="YchF-GTPase_C"/>
    <property type="match status" value="1"/>
</dbReference>
<evidence type="ECO:0000313" key="6">
    <source>
        <dbReference type="EMBL" id="KAK9741332.1"/>
    </source>
</evidence>
<keyword evidence="2 4" id="KW-0547">Nucleotide-binding</keyword>
<dbReference type="FunFam" id="1.10.150.300:FF:000001">
    <property type="entry name" value="Ribosome-binding ATPase YchF"/>
    <property type="match status" value="1"/>
</dbReference>